<comment type="caution">
    <text evidence="2">The sequence shown here is derived from an EMBL/GenBank/DDBJ whole genome shotgun (WGS) entry which is preliminary data.</text>
</comment>
<dbReference type="InterPro" id="IPR058493">
    <property type="entry name" value="DUF8180"/>
</dbReference>
<evidence type="ECO:0000313" key="2">
    <source>
        <dbReference type="EMBL" id="MPM90665.1"/>
    </source>
</evidence>
<dbReference type="AlphaFoldDB" id="A0A645DN43"/>
<feature type="domain" description="DUF8180" evidence="1">
    <location>
        <begin position="45"/>
        <end position="103"/>
    </location>
</feature>
<accession>A0A645DN43</accession>
<organism evidence="2">
    <name type="scientific">bioreactor metagenome</name>
    <dbReference type="NCBI Taxonomy" id="1076179"/>
    <lineage>
        <taxon>unclassified sequences</taxon>
        <taxon>metagenomes</taxon>
        <taxon>ecological metagenomes</taxon>
    </lineage>
</organism>
<gene>
    <name evidence="2" type="ORF">SDC9_137787</name>
</gene>
<protein>
    <recommendedName>
        <fullName evidence="1">DUF8180 domain-containing protein</fullName>
    </recommendedName>
</protein>
<dbReference type="Pfam" id="PF26551">
    <property type="entry name" value="DUF8180"/>
    <property type="match status" value="1"/>
</dbReference>
<proteinExistence type="predicted"/>
<sequence>MFNKTVALYHEGHHHDHDHVHAECGCGGNCHNHEGEEVSKDEKTLNILLVHWVNHNQSHEEGFREWVNKAKEMGKEETAEYIEKAIACMQQANEMLLEAKKNM</sequence>
<reference evidence="2" key="1">
    <citation type="submission" date="2019-08" db="EMBL/GenBank/DDBJ databases">
        <authorList>
            <person name="Kucharzyk K."/>
            <person name="Murdoch R.W."/>
            <person name="Higgins S."/>
            <person name="Loffler F."/>
        </authorList>
    </citation>
    <scope>NUCLEOTIDE SEQUENCE</scope>
</reference>
<name>A0A645DN43_9ZZZZ</name>
<dbReference type="EMBL" id="VSSQ01037864">
    <property type="protein sequence ID" value="MPM90665.1"/>
    <property type="molecule type" value="Genomic_DNA"/>
</dbReference>
<evidence type="ECO:0000259" key="1">
    <source>
        <dbReference type="Pfam" id="PF26551"/>
    </source>
</evidence>